<evidence type="ECO:0000256" key="1">
    <source>
        <dbReference type="SAM" id="Phobius"/>
    </source>
</evidence>
<name>A0A9D6V9W1_9BACT</name>
<keyword evidence="1" id="KW-0812">Transmembrane</keyword>
<organism evidence="2 3">
    <name type="scientific">Desulfomonile tiedjei</name>
    <dbReference type="NCBI Taxonomy" id="2358"/>
    <lineage>
        <taxon>Bacteria</taxon>
        <taxon>Pseudomonadati</taxon>
        <taxon>Thermodesulfobacteriota</taxon>
        <taxon>Desulfomonilia</taxon>
        <taxon>Desulfomonilales</taxon>
        <taxon>Desulfomonilaceae</taxon>
        <taxon>Desulfomonile</taxon>
    </lineage>
</organism>
<dbReference type="AlphaFoldDB" id="A0A9D6V9W1"/>
<protein>
    <submittedName>
        <fullName evidence="2">Uncharacterized protein</fullName>
    </submittedName>
</protein>
<dbReference type="EMBL" id="JACRDE010000499">
    <property type="protein sequence ID" value="MBI5251602.1"/>
    <property type="molecule type" value="Genomic_DNA"/>
</dbReference>
<dbReference type="Proteomes" id="UP000807825">
    <property type="component" value="Unassembled WGS sequence"/>
</dbReference>
<keyword evidence="1" id="KW-1133">Transmembrane helix</keyword>
<sequence length="252" mass="28301">MSDTNYRIKLYGHASSDADFFLVELAAVLEIDPESARALLESVPVIIKEGLSLGEAEHLQDLLRIIKALSLLESTDGVYAPAQDISQSQQLLDDRHQQQEEHEKSETLRSYAWLGAAVLAAAVILVWLTGTFFSSYLKSSAENRTKVPVEKSENLEPPEPSQPVPLAASLSELYKQMESANQRIQSLEFLQHMAEDELQRLYSTYKIDPNLIREKKVEVASSRQKLRAEKTAYKNLKIQAEAIEATLKRSSN</sequence>
<reference evidence="2" key="1">
    <citation type="submission" date="2020-07" db="EMBL/GenBank/DDBJ databases">
        <title>Huge and variable diversity of episymbiotic CPR bacteria and DPANN archaea in groundwater ecosystems.</title>
        <authorList>
            <person name="He C.Y."/>
            <person name="Keren R."/>
            <person name="Whittaker M."/>
            <person name="Farag I.F."/>
            <person name="Doudna J."/>
            <person name="Cate J.H.D."/>
            <person name="Banfield J.F."/>
        </authorList>
    </citation>
    <scope>NUCLEOTIDE SEQUENCE</scope>
    <source>
        <strain evidence="2">NC_groundwater_1664_Pr3_B-0.1um_52_9</strain>
    </source>
</reference>
<gene>
    <name evidence="2" type="ORF">HY912_19090</name>
</gene>
<evidence type="ECO:0000313" key="2">
    <source>
        <dbReference type="EMBL" id="MBI5251602.1"/>
    </source>
</evidence>
<comment type="caution">
    <text evidence="2">The sequence shown here is derived from an EMBL/GenBank/DDBJ whole genome shotgun (WGS) entry which is preliminary data.</text>
</comment>
<keyword evidence="1" id="KW-0472">Membrane</keyword>
<evidence type="ECO:0000313" key="3">
    <source>
        <dbReference type="Proteomes" id="UP000807825"/>
    </source>
</evidence>
<feature type="transmembrane region" description="Helical" evidence="1">
    <location>
        <begin position="111"/>
        <end position="137"/>
    </location>
</feature>
<proteinExistence type="predicted"/>
<accession>A0A9D6V9W1</accession>